<dbReference type="GO" id="GO:0008418">
    <property type="term" value="F:protein-N-terminal asparagine amidohydrolase activity"/>
    <property type="evidence" value="ECO:0007669"/>
    <property type="project" value="UniProtKB-UniRule"/>
</dbReference>
<dbReference type="AlphaFoldDB" id="A0A087U287"/>
<comment type="function">
    <text evidence="1 8">Mediates the side-chain deamidation of N-terminal glutamine residues to glutamate, an important step in N-end rule pathway of protein degradation. Conversion of the resulting N-terminal glutamine to glutamate renders the protein susceptible to arginylation, polyubiquitination and degradation as specified by the N-end rule. Does not act on substrates with internal or C-terminal glutamine and does not act on non-glutamine residues in any position.</text>
</comment>
<gene>
    <name evidence="10" type="ORF">X975_26099</name>
</gene>
<name>A0A087U287_STEMI</name>
<dbReference type="STRING" id="407821.A0A087U287"/>
<evidence type="ECO:0000313" key="11">
    <source>
        <dbReference type="Proteomes" id="UP000054359"/>
    </source>
</evidence>
<evidence type="ECO:0000256" key="8">
    <source>
        <dbReference type="RuleBase" id="RU367082"/>
    </source>
</evidence>
<dbReference type="InterPro" id="IPR039733">
    <property type="entry name" value="NTAQ1"/>
</dbReference>
<proteinExistence type="inferred from homology"/>
<feature type="domain" description="Protein N-terminal glutamine amidohydrolase alpha beta roll" evidence="9">
    <location>
        <begin position="32"/>
        <end position="181"/>
    </location>
</feature>
<dbReference type="InterPro" id="IPR023128">
    <property type="entry name" value="Prot_N_Gln_amidohydro_ab_roll"/>
</dbReference>
<comment type="subunit">
    <text evidence="3 8">Monomer.</text>
</comment>
<dbReference type="GO" id="GO:0005634">
    <property type="term" value="C:nucleus"/>
    <property type="evidence" value="ECO:0007669"/>
    <property type="project" value="TreeGrafter"/>
</dbReference>
<dbReference type="Gene3D" id="3.10.620.10">
    <property type="entry name" value="Protein N-terminal glutamine amidohydrolase, alpha beta roll"/>
    <property type="match status" value="1"/>
</dbReference>
<dbReference type="PANTHER" id="PTHR13035:SF0">
    <property type="entry name" value="PROTEIN N-TERMINAL GLUTAMINE AMIDOHYDROLASE"/>
    <property type="match status" value="1"/>
</dbReference>
<evidence type="ECO:0000256" key="3">
    <source>
        <dbReference type="ARBA" id="ARBA00011245"/>
    </source>
</evidence>
<dbReference type="OrthoDB" id="191192at2759"/>
<evidence type="ECO:0000256" key="7">
    <source>
        <dbReference type="ARBA" id="ARBA00048768"/>
    </source>
</evidence>
<organism evidence="10 11">
    <name type="scientific">Stegodyphus mimosarum</name>
    <name type="common">African social velvet spider</name>
    <dbReference type="NCBI Taxonomy" id="407821"/>
    <lineage>
        <taxon>Eukaryota</taxon>
        <taxon>Metazoa</taxon>
        <taxon>Ecdysozoa</taxon>
        <taxon>Arthropoda</taxon>
        <taxon>Chelicerata</taxon>
        <taxon>Arachnida</taxon>
        <taxon>Araneae</taxon>
        <taxon>Araneomorphae</taxon>
        <taxon>Entelegynae</taxon>
        <taxon>Eresoidea</taxon>
        <taxon>Eresidae</taxon>
        <taxon>Stegodyphus</taxon>
    </lineage>
</organism>
<protein>
    <recommendedName>
        <fullName evidence="5 8">Protein N-terminal glutamine amidohydrolase</fullName>
        <ecNumber evidence="4 8">3.5.1.122</ecNumber>
    </recommendedName>
    <alternativeName>
        <fullName evidence="8">Protein NH2-terminal glutamine deamidase</fullName>
    </alternativeName>
</protein>
<comment type="similarity">
    <text evidence="2 8">Belongs to the NTAQ1 family.</text>
</comment>
<reference evidence="10 11" key="1">
    <citation type="submission" date="2013-11" db="EMBL/GenBank/DDBJ databases">
        <title>Genome sequencing of Stegodyphus mimosarum.</title>
        <authorList>
            <person name="Bechsgaard J."/>
        </authorList>
    </citation>
    <scope>NUCLEOTIDE SEQUENCE [LARGE SCALE GENOMIC DNA]</scope>
</reference>
<evidence type="ECO:0000256" key="5">
    <source>
        <dbReference type="ARBA" id="ARBA00021247"/>
    </source>
</evidence>
<dbReference type="PANTHER" id="PTHR13035">
    <property type="entry name" value="PROTEIN N-TERMINAL GLUTAMINE AMIDOHYDROLASE"/>
    <property type="match status" value="1"/>
</dbReference>
<keyword evidence="6 8" id="KW-0378">Hydrolase</keyword>
<evidence type="ECO:0000256" key="4">
    <source>
        <dbReference type="ARBA" id="ARBA00012718"/>
    </source>
</evidence>
<evidence type="ECO:0000256" key="2">
    <source>
        <dbReference type="ARBA" id="ARBA00008985"/>
    </source>
</evidence>
<sequence length="196" mass="22830">MMFTFKTNRKTGDLEMNILNELSLPPLKDCCYTSCYCEENVWKICDYVRNNQKHLLPACYAVFISNRNESVPLWYQKSGKDDNNLAVWDYHVIFLYSPGNNTGSFIYDLDSILPFPCELEKYAPLTFKSDSSLDPCYHRYFRVVPADVFLKTFASDRSRMKKPDGTWIKEPPPYPCITTPGNVFIKKNQQITLMIL</sequence>
<keyword evidence="11" id="KW-1185">Reference proteome</keyword>
<evidence type="ECO:0000256" key="1">
    <source>
        <dbReference type="ARBA" id="ARBA00003923"/>
    </source>
</evidence>
<dbReference type="EMBL" id="KK117810">
    <property type="protein sequence ID" value="KFM71476.1"/>
    <property type="molecule type" value="Genomic_DNA"/>
</dbReference>
<evidence type="ECO:0000313" key="10">
    <source>
        <dbReference type="EMBL" id="KFM71476.1"/>
    </source>
</evidence>
<feature type="non-terminal residue" evidence="10">
    <location>
        <position position="196"/>
    </location>
</feature>
<dbReference type="Pfam" id="PF09764">
    <property type="entry name" value="Nt_Gln_amidase"/>
    <property type="match status" value="1"/>
</dbReference>
<dbReference type="OMA" id="GWGTVYS"/>
<dbReference type="EC" id="3.5.1.122" evidence="4 8"/>
<dbReference type="GO" id="GO:0005829">
    <property type="term" value="C:cytosol"/>
    <property type="evidence" value="ECO:0007669"/>
    <property type="project" value="TreeGrafter"/>
</dbReference>
<evidence type="ECO:0000259" key="9">
    <source>
        <dbReference type="Pfam" id="PF09764"/>
    </source>
</evidence>
<dbReference type="InterPro" id="IPR037132">
    <property type="entry name" value="N_Gln_amidohydro_ab_roll_sf"/>
</dbReference>
<comment type="catalytic activity">
    <reaction evidence="7 8">
        <text>N-terminal L-glutaminyl-[protein] + H2O = N-terminal L-glutamyl-[protein] + NH4(+)</text>
        <dbReference type="Rhea" id="RHEA:50680"/>
        <dbReference type="Rhea" id="RHEA-COMP:12668"/>
        <dbReference type="Rhea" id="RHEA-COMP:12777"/>
        <dbReference type="ChEBI" id="CHEBI:15377"/>
        <dbReference type="ChEBI" id="CHEBI:28938"/>
        <dbReference type="ChEBI" id="CHEBI:64721"/>
        <dbReference type="ChEBI" id="CHEBI:64722"/>
        <dbReference type="EC" id="3.5.1.122"/>
    </reaction>
</comment>
<dbReference type="GO" id="GO:0070773">
    <property type="term" value="F:protein-N-terminal glutamine amidohydrolase activity"/>
    <property type="evidence" value="ECO:0007669"/>
    <property type="project" value="UniProtKB-UniRule"/>
</dbReference>
<dbReference type="Proteomes" id="UP000054359">
    <property type="component" value="Unassembled WGS sequence"/>
</dbReference>
<accession>A0A087U287</accession>
<evidence type="ECO:0000256" key="6">
    <source>
        <dbReference type="ARBA" id="ARBA00022801"/>
    </source>
</evidence>